<feature type="non-terminal residue" evidence="7">
    <location>
        <position position="1"/>
    </location>
</feature>
<feature type="domain" description="NADH:quinone oxidoreductase/Mrp antiporter transmembrane" evidence="6">
    <location>
        <begin position="2"/>
        <end position="198"/>
    </location>
</feature>
<dbReference type="InterPro" id="IPR001750">
    <property type="entry name" value="ND/Mrp_TM"/>
</dbReference>
<keyword evidence="3 5" id="KW-1133">Transmembrane helix</keyword>
<dbReference type="GO" id="GO:0008137">
    <property type="term" value="F:NADH dehydrogenase (ubiquinone) activity"/>
    <property type="evidence" value="ECO:0007669"/>
    <property type="project" value="InterPro"/>
</dbReference>
<dbReference type="PANTHER" id="PTHR42829:SF2">
    <property type="entry name" value="NADH-UBIQUINONE OXIDOREDUCTASE CHAIN 5"/>
    <property type="match status" value="1"/>
</dbReference>
<gene>
    <name evidence="7" type="ORF">S01H1_59607</name>
</gene>
<feature type="transmembrane region" description="Helical" evidence="5">
    <location>
        <begin position="232"/>
        <end position="252"/>
    </location>
</feature>
<evidence type="ECO:0000256" key="2">
    <source>
        <dbReference type="ARBA" id="ARBA00022692"/>
    </source>
</evidence>
<dbReference type="AlphaFoldDB" id="X0VUF5"/>
<dbReference type="EMBL" id="BARS01038993">
    <property type="protein sequence ID" value="GAG14772.1"/>
    <property type="molecule type" value="Genomic_DNA"/>
</dbReference>
<reference evidence="7" key="1">
    <citation type="journal article" date="2014" name="Front. Microbiol.">
        <title>High frequency of phylogenetically diverse reductive dehalogenase-homologous genes in deep subseafloor sedimentary metagenomes.</title>
        <authorList>
            <person name="Kawai M."/>
            <person name="Futagami T."/>
            <person name="Toyoda A."/>
            <person name="Takaki Y."/>
            <person name="Nishi S."/>
            <person name="Hori S."/>
            <person name="Arai W."/>
            <person name="Tsubouchi T."/>
            <person name="Morono Y."/>
            <person name="Uchiyama I."/>
            <person name="Ito T."/>
            <person name="Fujiyama A."/>
            <person name="Inagaki F."/>
            <person name="Takami H."/>
        </authorList>
    </citation>
    <scope>NUCLEOTIDE SEQUENCE</scope>
    <source>
        <strain evidence="7">Expedition CK06-06</strain>
    </source>
</reference>
<feature type="non-terminal residue" evidence="7">
    <location>
        <position position="255"/>
    </location>
</feature>
<dbReference type="GO" id="GO:0042773">
    <property type="term" value="P:ATP synthesis coupled electron transport"/>
    <property type="evidence" value="ECO:0007669"/>
    <property type="project" value="InterPro"/>
</dbReference>
<evidence type="ECO:0000256" key="4">
    <source>
        <dbReference type="ARBA" id="ARBA00023136"/>
    </source>
</evidence>
<evidence type="ECO:0000313" key="7">
    <source>
        <dbReference type="EMBL" id="GAG14772.1"/>
    </source>
</evidence>
<dbReference type="InterPro" id="IPR003945">
    <property type="entry name" value="NU5C-like"/>
</dbReference>
<proteinExistence type="predicted"/>
<comment type="subcellular location">
    <subcellularLocation>
        <location evidence="1">Membrane</location>
        <topology evidence="1">Multi-pass membrane protein</topology>
    </subcellularLocation>
</comment>
<feature type="transmembrane region" description="Helical" evidence="5">
    <location>
        <begin position="7"/>
        <end position="26"/>
    </location>
</feature>
<sequence length="255" mass="27311">AMEGPTPVSALIHAATMVTAGVYLVARMFPMIASSETAITVVAIIGGFTAIFAATMGLVATDIKRVLAYSTISQLGYMMLGLGAVGIGYASGHLDGHHALTLGVAVAIFHLFTHAFFKSLLFLGSGSTSHATGTFDMRKMGGLRKVQPWTYVTFVIGSLSLAGIWPLAGFWSKEGILHEAHAYTPVLFWLAMITVFMTAFYMFRAVFLTFHGEYRGGKEGSHSHGLHESPKIIIIPLVILAIFAVIAGWLPVGDF</sequence>
<feature type="transmembrane region" description="Helical" evidence="5">
    <location>
        <begin position="148"/>
        <end position="168"/>
    </location>
</feature>
<feature type="transmembrane region" description="Helical" evidence="5">
    <location>
        <begin position="188"/>
        <end position="211"/>
    </location>
</feature>
<feature type="transmembrane region" description="Helical" evidence="5">
    <location>
        <begin position="96"/>
        <end position="117"/>
    </location>
</feature>
<feature type="transmembrane region" description="Helical" evidence="5">
    <location>
        <begin position="66"/>
        <end position="90"/>
    </location>
</feature>
<protein>
    <recommendedName>
        <fullName evidence="6">NADH:quinone oxidoreductase/Mrp antiporter transmembrane domain-containing protein</fullName>
    </recommendedName>
</protein>
<comment type="caution">
    <text evidence="7">The sequence shown here is derived from an EMBL/GenBank/DDBJ whole genome shotgun (WGS) entry which is preliminary data.</text>
</comment>
<evidence type="ECO:0000256" key="5">
    <source>
        <dbReference type="SAM" id="Phobius"/>
    </source>
</evidence>
<evidence type="ECO:0000256" key="3">
    <source>
        <dbReference type="ARBA" id="ARBA00022989"/>
    </source>
</evidence>
<feature type="transmembrane region" description="Helical" evidence="5">
    <location>
        <begin position="38"/>
        <end position="59"/>
    </location>
</feature>
<dbReference type="GO" id="GO:0015990">
    <property type="term" value="P:electron transport coupled proton transport"/>
    <property type="evidence" value="ECO:0007669"/>
    <property type="project" value="TreeGrafter"/>
</dbReference>
<dbReference type="PANTHER" id="PTHR42829">
    <property type="entry name" value="NADH-UBIQUINONE OXIDOREDUCTASE CHAIN 5"/>
    <property type="match status" value="1"/>
</dbReference>
<dbReference type="GO" id="GO:0003954">
    <property type="term" value="F:NADH dehydrogenase activity"/>
    <property type="evidence" value="ECO:0007669"/>
    <property type="project" value="TreeGrafter"/>
</dbReference>
<organism evidence="7">
    <name type="scientific">marine sediment metagenome</name>
    <dbReference type="NCBI Taxonomy" id="412755"/>
    <lineage>
        <taxon>unclassified sequences</taxon>
        <taxon>metagenomes</taxon>
        <taxon>ecological metagenomes</taxon>
    </lineage>
</organism>
<keyword evidence="2 5" id="KW-0812">Transmembrane</keyword>
<dbReference type="PRINTS" id="PR01435">
    <property type="entry name" value="NPOXDRDTASE5"/>
</dbReference>
<dbReference type="Pfam" id="PF00361">
    <property type="entry name" value="Proton_antipo_M"/>
    <property type="match status" value="1"/>
</dbReference>
<dbReference type="PRINTS" id="PR01434">
    <property type="entry name" value="NADHDHGNASE5"/>
</dbReference>
<evidence type="ECO:0000256" key="1">
    <source>
        <dbReference type="ARBA" id="ARBA00004141"/>
    </source>
</evidence>
<name>X0VUF5_9ZZZZ</name>
<dbReference type="GO" id="GO:0016020">
    <property type="term" value="C:membrane"/>
    <property type="evidence" value="ECO:0007669"/>
    <property type="project" value="UniProtKB-SubCell"/>
</dbReference>
<evidence type="ECO:0000259" key="6">
    <source>
        <dbReference type="Pfam" id="PF00361"/>
    </source>
</evidence>
<accession>X0VUF5</accession>
<keyword evidence="4 5" id="KW-0472">Membrane</keyword>